<reference evidence="2" key="1">
    <citation type="journal article" date="2022" name="Int. J. Syst. Evol. Microbiol.">
        <title>Apilactobacillus apisilvae sp. nov., Nicolia spurrieriana gen. nov. sp. nov., Bombilactobacillus folatiphilus sp. nov. and Bombilactobacillus thymidiniphilus sp. nov., four new lactic acid bacterial isolates from stingless bees Tetragonula carbonaria and Austroplebeia australis.</title>
        <authorList>
            <person name="Oliphant S.A."/>
            <person name="Watson-Haigh N.S."/>
            <person name="Sumby K.M."/>
            <person name="Gardner J."/>
            <person name="Groom S."/>
            <person name="Jiranek V."/>
        </authorList>
    </citation>
    <scope>NUCLEOTIDE SEQUENCE</scope>
    <source>
        <strain evidence="2">SG4_D2</strain>
    </source>
</reference>
<keyword evidence="1" id="KW-0472">Membrane</keyword>
<dbReference type="InterPro" id="IPR049731">
    <property type="entry name" value="LVIS_2131-like"/>
</dbReference>
<evidence type="ECO:0000313" key="2">
    <source>
        <dbReference type="EMBL" id="UQS82234.1"/>
    </source>
</evidence>
<evidence type="ECO:0000256" key="1">
    <source>
        <dbReference type="SAM" id="Phobius"/>
    </source>
</evidence>
<protein>
    <submittedName>
        <fullName evidence="2">LVIS_2131 family protein</fullName>
    </submittedName>
</protein>
<dbReference type="RefSeq" id="WP_249514504.1">
    <property type="nucleotide sequence ID" value="NZ_CP093366.1"/>
</dbReference>
<gene>
    <name evidence="2" type="ORF">MOO45_00630</name>
</gene>
<keyword evidence="1" id="KW-1133">Transmembrane helix</keyword>
<evidence type="ECO:0000313" key="3">
    <source>
        <dbReference type="Proteomes" id="UP000831495"/>
    </source>
</evidence>
<keyword evidence="1" id="KW-0812">Transmembrane</keyword>
<organism evidence="2 3">
    <name type="scientific">Bombilactobacillus folatiphilus</name>
    <dbReference type="NCBI Taxonomy" id="2923362"/>
    <lineage>
        <taxon>Bacteria</taxon>
        <taxon>Bacillati</taxon>
        <taxon>Bacillota</taxon>
        <taxon>Bacilli</taxon>
        <taxon>Lactobacillales</taxon>
        <taxon>Lactobacillaceae</taxon>
        <taxon>Bombilactobacillus</taxon>
    </lineage>
</organism>
<proteinExistence type="predicted"/>
<dbReference type="Proteomes" id="UP000831495">
    <property type="component" value="Chromosome"/>
</dbReference>
<name>A0ABY4P922_9LACO</name>
<feature type="transmembrane region" description="Helical" evidence="1">
    <location>
        <begin position="6"/>
        <end position="26"/>
    </location>
</feature>
<dbReference type="EMBL" id="CP093366">
    <property type="protein sequence ID" value="UQS82234.1"/>
    <property type="molecule type" value="Genomic_DNA"/>
</dbReference>
<sequence>MHLNWNILGVLCWIVVICLVAGIIFHTRQRHLKMIVVQKKHHSQMNWFLDIIEFLIALIAVGGMLYVTVLDRANAKDSQRITLNYEVQPLVMQTKSSQGYYVQAKGAADKNIIQYYTYWTHGAKYSVPSNNASVVDGDQSISLNAKNYPWPHTRKYDQKYQKAYVITMVAHYKNNWRNGLGMHVGSVATDYTLIRIPSNTFLQMLP</sequence>
<feature type="transmembrane region" description="Helical" evidence="1">
    <location>
        <begin position="47"/>
        <end position="69"/>
    </location>
</feature>
<dbReference type="NCBIfam" id="NF040508">
    <property type="entry name" value="LVIS_2131_fam"/>
    <property type="match status" value="1"/>
</dbReference>
<keyword evidence="3" id="KW-1185">Reference proteome</keyword>
<accession>A0ABY4P922</accession>